<proteinExistence type="predicted"/>
<protein>
    <submittedName>
        <fullName evidence="2">PilZ domain-containing protein</fullName>
    </submittedName>
</protein>
<dbReference type="GO" id="GO:0035438">
    <property type="term" value="F:cyclic-di-GMP binding"/>
    <property type="evidence" value="ECO:0007669"/>
    <property type="project" value="InterPro"/>
</dbReference>
<evidence type="ECO:0000259" key="1">
    <source>
        <dbReference type="Pfam" id="PF07238"/>
    </source>
</evidence>
<sequence length="122" mass="13372">MTDEKRRFSRIVFKMNAELAVRGNLFKVEEIANLSVGGCQLDIGEAFPVGTVCSLLIVLNPADRTMNVEVDGEVVRSVDGVVGIRFNSIGPAALAHLQNIIRYNAPDPDRIEQEIDEHPGLV</sequence>
<dbReference type="RefSeq" id="WP_073613544.1">
    <property type="nucleotide sequence ID" value="NZ_FRFE01000009.1"/>
</dbReference>
<dbReference type="EMBL" id="FRFE01000009">
    <property type="protein sequence ID" value="SHO48316.1"/>
    <property type="molecule type" value="Genomic_DNA"/>
</dbReference>
<evidence type="ECO:0000313" key="3">
    <source>
        <dbReference type="Proteomes" id="UP000184603"/>
    </source>
</evidence>
<dbReference type="InterPro" id="IPR009875">
    <property type="entry name" value="PilZ_domain"/>
</dbReference>
<dbReference type="Pfam" id="PF07238">
    <property type="entry name" value="PilZ"/>
    <property type="match status" value="1"/>
</dbReference>
<reference evidence="2 3" key="1">
    <citation type="submission" date="2016-12" db="EMBL/GenBank/DDBJ databases">
        <authorList>
            <person name="Song W.-J."/>
            <person name="Kurnit D.M."/>
        </authorList>
    </citation>
    <scope>NUCLEOTIDE SEQUENCE [LARGE SCALE GENOMIC DNA]</scope>
    <source>
        <strain evidence="2 3">DSM 18488</strain>
    </source>
</reference>
<dbReference type="Gene3D" id="2.40.10.220">
    <property type="entry name" value="predicted glycosyltransferase like domains"/>
    <property type="match status" value="1"/>
</dbReference>
<organism evidence="2 3">
    <name type="scientific">Desulfopila aestuarii DSM 18488</name>
    <dbReference type="NCBI Taxonomy" id="1121416"/>
    <lineage>
        <taxon>Bacteria</taxon>
        <taxon>Pseudomonadati</taxon>
        <taxon>Thermodesulfobacteriota</taxon>
        <taxon>Desulfobulbia</taxon>
        <taxon>Desulfobulbales</taxon>
        <taxon>Desulfocapsaceae</taxon>
        <taxon>Desulfopila</taxon>
    </lineage>
</organism>
<dbReference type="OrthoDB" id="370480at2"/>
<dbReference type="SUPFAM" id="SSF141371">
    <property type="entry name" value="PilZ domain-like"/>
    <property type="match status" value="1"/>
</dbReference>
<gene>
    <name evidence="2" type="ORF">SAMN02745220_02256</name>
</gene>
<dbReference type="AlphaFoldDB" id="A0A1M7Y721"/>
<evidence type="ECO:0000313" key="2">
    <source>
        <dbReference type="EMBL" id="SHO48316.1"/>
    </source>
</evidence>
<feature type="domain" description="PilZ" evidence="1">
    <location>
        <begin position="4"/>
        <end position="101"/>
    </location>
</feature>
<accession>A0A1M7Y721</accession>
<name>A0A1M7Y721_9BACT</name>
<keyword evidence="3" id="KW-1185">Reference proteome</keyword>
<dbReference type="Proteomes" id="UP000184603">
    <property type="component" value="Unassembled WGS sequence"/>
</dbReference>